<organism evidence="1 2">
    <name type="scientific">Stecheria intestinalis</name>
    <dbReference type="NCBI Taxonomy" id="2606630"/>
    <lineage>
        <taxon>Bacteria</taxon>
        <taxon>Bacillati</taxon>
        <taxon>Bacillota</taxon>
        <taxon>Erysipelotrichia</taxon>
        <taxon>Erysipelotrichales</taxon>
        <taxon>Erysipelotrichaceae</taxon>
        <taxon>Stecheria</taxon>
    </lineage>
</organism>
<gene>
    <name evidence="1" type="ORF">FYJ51_04595</name>
</gene>
<comment type="caution">
    <text evidence="1">The sequence shown here is derived from an EMBL/GenBank/DDBJ whole genome shotgun (WGS) entry which is preliminary data.</text>
</comment>
<keyword evidence="2" id="KW-1185">Reference proteome</keyword>
<sequence length="193" mass="21697">MKADNTDALNIGLDLKIDRSNVSRELNRLWKNGKLIKIQGKPVYYLDYEELSSHYPDAFFPTVISKDEQLSDFIGKSEKSVKQSNVPLDSIDQIIGATGSLSDVILRAKAAVTYPPYGIHCLIYGRPGVGKTELAGCMIKFAEKERGKRFHTKQYIAKNFKIIQGSFKIRCSANELVGIKLKKDCSKNLTMEF</sequence>
<reference evidence="1 2" key="1">
    <citation type="submission" date="2019-08" db="EMBL/GenBank/DDBJ databases">
        <title>In-depth cultivation of the pig gut microbiome towards novel bacterial diversity and tailored functional studies.</title>
        <authorList>
            <person name="Wylensek D."/>
            <person name="Hitch T.C.A."/>
            <person name="Clavel T."/>
        </authorList>
    </citation>
    <scope>NUCLEOTIDE SEQUENCE [LARGE SCALE GENOMIC DNA]</scope>
    <source>
        <strain evidence="1 2">Oil+RF-744-GAM-WT-6</strain>
    </source>
</reference>
<dbReference type="SUPFAM" id="SSF46785">
    <property type="entry name" value="Winged helix' DNA-binding domain"/>
    <property type="match status" value="1"/>
</dbReference>
<dbReference type="AlphaFoldDB" id="A0A7X2NRD5"/>
<dbReference type="Gene3D" id="3.40.50.300">
    <property type="entry name" value="P-loop containing nucleotide triphosphate hydrolases"/>
    <property type="match status" value="1"/>
</dbReference>
<evidence type="ECO:0000313" key="1">
    <source>
        <dbReference type="EMBL" id="MSS58181.1"/>
    </source>
</evidence>
<dbReference type="SUPFAM" id="SSF52540">
    <property type="entry name" value="P-loop containing nucleoside triphosphate hydrolases"/>
    <property type="match status" value="1"/>
</dbReference>
<accession>A0A7X2NRD5</accession>
<protein>
    <recommendedName>
        <fullName evidence="3">Sigma-54 factor interaction domain-containing protein</fullName>
    </recommendedName>
</protein>
<dbReference type="Proteomes" id="UP000461880">
    <property type="component" value="Unassembled WGS sequence"/>
</dbReference>
<dbReference type="InterPro" id="IPR027417">
    <property type="entry name" value="P-loop_NTPase"/>
</dbReference>
<name>A0A7X2NRD5_9FIRM</name>
<proteinExistence type="predicted"/>
<evidence type="ECO:0008006" key="3">
    <source>
        <dbReference type="Google" id="ProtNLM"/>
    </source>
</evidence>
<dbReference type="RefSeq" id="WP_154503819.1">
    <property type="nucleotide sequence ID" value="NZ_VUMN01000008.1"/>
</dbReference>
<evidence type="ECO:0000313" key="2">
    <source>
        <dbReference type="Proteomes" id="UP000461880"/>
    </source>
</evidence>
<dbReference type="EMBL" id="VUMN01000008">
    <property type="protein sequence ID" value="MSS58181.1"/>
    <property type="molecule type" value="Genomic_DNA"/>
</dbReference>
<dbReference type="InterPro" id="IPR036390">
    <property type="entry name" value="WH_DNA-bd_sf"/>
</dbReference>